<dbReference type="EMBL" id="JARUPT010001054">
    <property type="protein sequence ID" value="KAK0367850.1"/>
    <property type="molecule type" value="Genomic_DNA"/>
</dbReference>
<gene>
    <name evidence="2" type="ORF">CLIM01_14792</name>
</gene>
<sequence length="101" mass="10120">MASQPPAGSGPPPTSSAGPDRGSGPSPEPSPTSRAKRRRGAEAQPSQPSLVGSQPDASTTTLLPAKGPSTVNGTATGAVLIVLTEEAKHYEARTDVFMAIA</sequence>
<feature type="compositionally biased region" description="Low complexity" evidence="1">
    <location>
        <begin position="15"/>
        <end position="25"/>
    </location>
</feature>
<evidence type="ECO:0000313" key="3">
    <source>
        <dbReference type="Proteomes" id="UP001169217"/>
    </source>
</evidence>
<proteinExistence type="predicted"/>
<evidence type="ECO:0000256" key="1">
    <source>
        <dbReference type="SAM" id="MobiDB-lite"/>
    </source>
</evidence>
<feature type="region of interest" description="Disordered" evidence="1">
    <location>
        <begin position="1"/>
        <end position="74"/>
    </location>
</feature>
<protein>
    <submittedName>
        <fullName evidence="2">Uncharacterized protein</fullName>
    </submittedName>
</protein>
<name>A0ABQ9P7G2_9PEZI</name>
<dbReference type="Proteomes" id="UP001169217">
    <property type="component" value="Unassembled WGS sequence"/>
</dbReference>
<keyword evidence="3" id="KW-1185">Reference proteome</keyword>
<comment type="caution">
    <text evidence="2">The sequence shown here is derived from an EMBL/GenBank/DDBJ whole genome shotgun (WGS) entry which is preliminary data.</text>
</comment>
<reference evidence="2" key="1">
    <citation type="submission" date="2023-04" db="EMBL/GenBank/DDBJ databases">
        <title>Colletotrichum limetticola genome sequence.</title>
        <authorList>
            <person name="Baroncelli R."/>
        </authorList>
    </citation>
    <scope>NUCLEOTIDE SEQUENCE</scope>
    <source>
        <strain evidence="2">KLA-Anderson</strain>
    </source>
</reference>
<accession>A0ABQ9P7G2</accession>
<organism evidence="2 3">
    <name type="scientific">Colletotrichum limetticola</name>
    <dbReference type="NCBI Taxonomy" id="1209924"/>
    <lineage>
        <taxon>Eukaryota</taxon>
        <taxon>Fungi</taxon>
        <taxon>Dikarya</taxon>
        <taxon>Ascomycota</taxon>
        <taxon>Pezizomycotina</taxon>
        <taxon>Sordariomycetes</taxon>
        <taxon>Hypocreomycetidae</taxon>
        <taxon>Glomerellales</taxon>
        <taxon>Glomerellaceae</taxon>
        <taxon>Colletotrichum</taxon>
        <taxon>Colletotrichum acutatum species complex</taxon>
    </lineage>
</organism>
<evidence type="ECO:0000313" key="2">
    <source>
        <dbReference type="EMBL" id="KAK0367850.1"/>
    </source>
</evidence>
<feature type="compositionally biased region" description="Polar residues" evidence="1">
    <location>
        <begin position="44"/>
        <end position="62"/>
    </location>
</feature>